<evidence type="ECO:0000259" key="1">
    <source>
        <dbReference type="Pfam" id="PF09836"/>
    </source>
</evidence>
<dbReference type="Proteomes" id="UP000228621">
    <property type="component" value="Unassembled WGS sequence"/>
</dbReference>
<dbReference type="OrthoDB" id="343356at2"/>
<organism evidence="2 3">
    <name type="scientific">Pseudoalteromonas piscicida</name>
    <dbReference type="NCBI Taxonomy" id="43662"/>
    <lineage>
        <taxon>Bacteria</taxon>
        <taxon>Pseudomonadati</taxon>
        <taxon>Pseudomonadota</taxon>
        <taxon>Gammaproteobacteria</taxon>
        <taxon>Alteromonadales</taxon>
        <taxon>Pseudoalteromonadaceae</taxon>
        <taxon>Pseudoalteromonas</taxon>
    </lineage>
</organism>
<dbReference type="AlphaFoldDB" id="A0A2A5JUD5"/>
<dbReference type="InterPro" id="IPR044922">
    <property type="entry name" value="DUF2063_N_sf"/>
</dbReference>
<dbReference type="InterPro" id="IPR018640">
    <property type="entry name" value="DUF2063"/>
</dbReference>
<gene>
    <name evidence="2" type="ORF">CEX98_04295</name>
</gene>
<comment type="caution">
    <text evidence="2">The sequence shown here is derived from an EMBL/GenBank/DDBJ whole genome shotgun (WGS) entry which is preliminary data.</text>
</comment>
<feature type="domain" description="Putative DNA-binding" evidence="1">
    <location>
        <begin position="26"/>
        <end position="114"/>
    </location>
</feature>
<evidence type="ECO:0000313" key="3">
    <source>
        <dbReference type="Proteomes" id="UP000228621"/>
    </source>
</evidence>
<evidence type="ECO:0000313" key="2">
    <source>
        <dbReference type="EMBL" id="PCK32986.1"/>
    </source>
</evidence>
<sequence>MKTPDLTQTQQWLSTVLMVRGDLSQKLNTAAAPHGVTLHDCVKSSKKLGAMRRVDIYAAGYVMRLVECLKGEFALLCQFMGEEVFETFAKAFIVTLPSESWTLHQLGSRFADFLAQTKPSGDFDPHQQAMFSLPCELAKLERAKALALLKPGPETQQSTTAISEIELLCGIAEDFVMSVPGSVQLIQTDYPLLPLITQLEQAEPYTIPAPAQTHIAVSRQQYRIKMCVLNDWQADLLLHLREKPLRYQEAVSYSASRLNLNLQALQSQLAVWLPSAINMGLFTLQNEPVPH</sequence>
<name>A0A2A5JUD5_PSEO7</name>
<dbReference type="Pfam" id="PF09836">
    <property type="entry name" value="DUF2063"/>
    <property type="match status" value="1"/>
</dbReference>
<dbReference type="Gene3D" id="1.10.150.690">
    <property type="entry name" value="DUF2063"/>
    <property type="match status" value="1"/>
</dbReference>
<dbReference type="EMBL" id="NKHF01000022">
    <property type="protein sequence ID" value="PCK32986.1"/>
    <property type="molecule type" value="Genomic_DNA"/>
</dbReference>
<protein>
    <submittedName>
        <fullName evidence="2">DUF2063 domain-containing protein</fullName>
    </submittedName>
</protein>
<reference evidence="3" key="1">
    <citation type="journal article" date="2019" name="Genome Announc.">
        <title>Draft Genome Sequence of Pseudoalteromonas piscicida Strain 36Y ROTHPW, an Hypersaline Seawater Isolate from the South Coast of Sonora, Mexico.</title>
        <authorList>
            <person name="Sanchez-Diaz R."/>
            <person name="Molina-Garza Z.J."/>
            <person name="Cruz-Suarez L.E."/>
            <person name="Selvin J."/>
            <person name="Kiran G.S."/>
            <person name="Ibarra-Gamez J.C."/>
            <person name="Gomez-Gil B."/>
            <person name="Galaviz-Silva L."/>
        </authorList>
    </citation>
    <scope>NUCLEOTIDE SEQUENCE [LARGE SCALE GENOMIC DNA]</scope>
    <source>
        <strain evidence="3">36Y_RITHPW</strain>
    </source>
</reference>
<accession>A0A2A5JUD5</accession>
<keyword evidence="3" id="KW-1185">Reference proteome</keyword>
<dbReference type="RefSeq" id="WP_099640885.1">
    <property type="nucleotide sequence ID" value="NZ_NKHF01000022.1"/>
</dbReference>
<proteinExistence type="predicted"/>